<gene>
    <name evidence="1" type="ORF">C7U55_10065</name>
</gene>
<keyword evidence="2" id="KW-1185">Reference proteome</keyword>
<dbReference type="GeneID" id="77471438"/>
<name>A0A2T3FW20_9FIRM</name>
<accession>A0A2T3FW20</accession>
<comment type="caution">
    <text evidence="1">The sequence shown here is derived from an EMBL/GenBank/DDBJ whole genome shotgun (WGS) entry which is preliminary data.</text>
</comment>
<dbReference type="Proteomes" id="UP000241201">
    <property type="component" value="Unassembled WGS sequence"/>
</dbReference>
<dbReference type="RefSeq" id="WP_106988453.1">
    <property type="nucleotide sequence ID" value="NZ_PYLP01000014.1"/>
</dbReference>
<proteinExistence type="predicted"/>
<organism evidence="1 2">
    <name type="scientific">Faecalibacillus faecis</name>
    <dbReference type="NCBI Taxonomy" id="1982628"/>
    <lineage>
        <taxon>Bacteria</taxon>
        <taxon>Bacillati</taxon>
        <taxon>Bacillota</taxon>
        <taxon>Erysipelotrichia</taxon>
        <taxon>Erysipelotrichales</taxon>
        <taxon>Coprobacillaceae</taxon>
        <taxon>Faecalibacillus</taxon>
    </lineage>
</organism>
<dbReference type="AlphaFoldDB" id="A0A2T3FW20"/>
<reference evidence="2" key="1">
    <citation type="submission" date="2018-03" db="EMBL/GenBank/DDBJ databases">
        <title>Lachnoclostridium SNUG30370 gen.nov., sp.nov., isolated from human faeces.</title>
        <authorList>
            <person name="Seo B."/>
            <person name="Jeon K."/>
            <person name="Ko G."/>
        </authorList>
    </citation>
    <scope>NUCLEOTIDE SEQUENCE [LARGE SCALE GENOMIC DNA]</scope>
    <source>
        <strain evidence="2">SNUG30370</strain>
    </source>
</reference>
<evidence type="ECO:0000313" key="2">
    <source>
        <dbReference type="Proteomes" id="UP000241201"/>
    </source>
</evidence>
<sequence>MNNQLKCDTVAQYKAYQWIKRNFDINYLTISIHDSYSLLVKDMHNKNAIISYNKNKVTIHYDDGSKETFKLKSHEPCL</sequence>
<dbReference type="EMBL" id="PYLP01000014">
    <property type="protein sequence ID" value="PST39450.1"/>
    <property type="molecule type" value="Genomic_DNA"/>
</dbReference>
<evidence type="ECO:0000313" key="1">
    <source>
        <dbReference type="EMBL" id="PST39450.1"/>
    </source>
</evidence>
<protein>
    <submittedName>
        <fullName evidence="1">Uncharacterized protein</fullName>
    </submittedName>
</protein>